<feature type="transmembrane region" description="Helical" evidence="1">
    <location>
        <begin position="140"/>
        <end position="158"/>
    </location>
</feature>
<proteinExistence type="predicted"/>
<feature type="transmembrane region" description="Helical" evidence="1">
    <location>
        <begin position="107"/>
        <end position="128"/>
    </location>
</feature>
<keyword evidence="1" id="KW-0472">Membrane</keyword>
<dbReference type="EMBL" id="FNGO01000007">
    <property type="protein sequence ID" value="SDL68319.1"/>
    <property type="molecule type" value="Genomic_DNA"/>
</dbReference>
<evidence type="ECO:0000313" key="2">
    <source>
        <dbReference type="EMBL" id="SDL68319.1"/>
    </source>
</evidence>
<dbReference type="RefSeq" id="WP_089759413.1">
    <property type="nucleotide sequence ID" value="NZ_FNGO01000007.1"/>
</dbReference>
<gene>
    <name evidence="2" type="ORF">SAMN04488692_10783</name>
</gene>
<keyword evidence="1" id="KW-1133">Transmembrane helix</keyword>
<dbReference type="AlphaFoldDB" id="A0A1G9M230"/>
<feature type="transmembrane region" description="Helical" evidence="1">
    <location>
        <begin position="65"/>
        <end position="87"/>
    </location>
</feature>
<organism evidence="2 3">
    <name type="scientific">Halarsenatibacter silvermanii</name>
    <dbReference type="NCBI Taxonomy" id="321763"/>
    <lineage>
        <taxon>Bacteria</taxon>
        <taxon>Bacillati</taxon>
        <taxon>Bacillota</taxon>
        <taxon>Clostridia</taxon>
        <taxon>Halanaerobiales</taxon>
        <taxon>Halarsenatibacteraceae</taxon>
        <taxon>Halarsenatibacter</taxon>
    </lineage>
</organism>
<dbReference type="Proteomes" id="UP000199476">
    <property type="component" value="Unassembled WGS sequence"/>
</dbReference>
<evidence type="ECO:0000313" key="3">
    <source>
        <dbReference type="Proteomes" id="UP000199476"/>
    </source>
</evidence>
<reference evidence="2 3" key="1">
    <citation type="submission" date="2016-10" db="EMBL/GenBank/DDBJ databases">
        <authorList>
            <person name="de Groot N.N."/>
        </authorList>
    </citation>
    <scope>NUCLEOTIDE SEQUENCE [LARGE SCALE GENOMIC DNA]</scope>
    <source>
        <strain evidence="2 3">SLAS-1</strain>
    </source>
</reference>
<feature type="transmembrane region" description="Helical" evidence="1">
    <location>
        <begin position="35"/>
        <end position="53"/>
    </location>
</feature>
<keyword evidence="1" id="KW-0812">Transmembrane</keyword>
<sequence length="181" mass="20432">MKLIKYAIAVIFFVLAVLFGLIFPNFDLSYPVTNIIMRRSALTHSIILPLIWYHLIGKSKPVSRFICMGLFLGITVFLAFMARPVLLEGGTLIFFPWLGRFEFMPSEVARVVGLGVSGLWILGNIYWGMEYYLKAAGSKTWINVFSYLAIVVTVFGYAEYAGRAWLLPAVILGAIFVLVYR</sequence>
<name>A0A1G9M230_9FIRM</name>
<feature type="transmembrane region" description="Helical" evidence="1">
    <location>
        <begin position="164"/>
        <end position="180"/>
    </location>
</feature>
<evidence type="ECO:0000256" key="1">
    <source>
        <dbReference type="SAM" id="Phobius"/>
    </source>
</evidence>
<feature type="transmembrane region" description="Helical" evidence="1">
    <location>
        <begin position="7"/>
        <end position="23"/>
    </location>
</feature>
<protein>
    <submittedName>
        <fullName evidence="2">Uncharacterized protein</fullName>
    </submittedName>
</protein>
<accession>A0A1G9M230</accession>
<keyword evidence="3" id="KW-1185">Reference proteome</keyword>